<comment type="caution">
    <text evidence="2">The sequence shown here is derived from an EMBL/GenBank/DDBJ whole genome shotgun (WGS) entry which is preliminary data.</text>
</comment>
<feature type="compositionally biased region" description="Basic and acidic residues" evidence="1">
    <location>
        <begin position="435"/>
        <end position="444"/>
    </location>
</feature>
<proteinExistence type="predicted"/>
<name>A0A8J6B132_9EUKA</name>
<feature type="compositionally biased region" description="Basic and acidic residues" evidence="1">
    <location>
        <begin position="148"/>
        <end position="162"/>
    </location>
</feature>
<gene>
    <name evidence="2" type="ORF">J8273_6605</name>
</gene>
<accession>A0A8J6B132</accession>
<sequence length="509" mass="56423">MSKHVADLSTTDIIRFDHILADAVMRHPAHENNGLGPNADAKDEKQRYLAFHPVTVTTSERIQYNQSVYGGWDSDLDGVPTGSAPIVCSCRGKGRGGYLTPLIRLNLDELVETIFQVPDSIASYETKSAIVQQVELIDFEDDFVDKNEQEDVGTDKSKDVKSTTKASNPDDILADWEPTAESPLESDESDGDVHMLSSPPKLASLTPTTNNGAPPREFIEEPPYDMTDVGSRRSERVFAMLVCSRAWQHFRDQKVILPGLGDDAPSELKNGMLSTWLPTLFRRNREEKGMVQLRPTGDDERAAATAMPPRVIVHLEPFLDDGTQHNVRLPMIAGQTESSLQIGPFDRILGAPRDIKCLQRYCPGRHMHTICQLYGMNADLTRGSGKDGAMVTAWIGVCSSCHKTTLRMWEWDESRGEHHDEEYEERDQWAVAEAKPDPGKEGAVEGKSQAVEEDEDVEMAGQAVSSPSETDHVVEETSTQPLPDNSTATLIDESEPDDSDEEYTVQDIS</sequence>
<reference evidence="2" key="1">
    <citation type="submission" date="2021-05" db="EMBL/GenBank/DDBJ databases">
        <title>A free-living protist that lacks canonical eukaryotic 1 DNA replication and segregation systems.</title>
        <authorList>
            <person name="Salas-Leiva D.E."/>
            <person name="Tromer E.C."/>
            <person name="Curtis B.A."/>
            <person name="Jerlstrom-Hultqvist J."/>
            <person name="Kolisko M."/>
            <person name="Yi Z."/>
            <person name="Salas-Leiva J.S."/>
            <person name="Gallot-Lavallee L."/>
            <person name="Kops G.J.P.L."/>
            <person name="Archibald J.M."/>
            <person name="Simpson A.G.B."/>
            <person name="Roger A.J."/>
        </authorList>
    </citation>
    <scope>NUCLEOTIDE SEQUENCE</scope>
    <source>
        <strain evidence="2">BICM</strain>
    </source>
</reference>
<evidence type="ECO:0000256" key="1">
    <source>
        <dbReference type="SAM" id="MobiDB-lite"/>
    </source>
</evidence>
<feature type="compositionally biased region" description="Polar residues" evidence="1">
    <location>
        <begin position="476"/>
        <end position="489"/>
    </location>
</feature>
<evidence type="ECO:0000313" key="2">
    <source>
        <dbReference type="EMBL" id="KAG9392014.1"/>
    </source>
</evidence>
<feature type="compositionally biased region" description="Acidic residues" evidence="1">
    <location>
        <begin position="492"/>
        <end position="509"/>
    </location>
</feature>
<evidence type="ECO:0000313" key="3">
    <source>
        <dbReference type="Proteomes" id="UP000717585"/>
    </source>
</evidence>
<feature type="region of interest" description="Disordered" evidence="1">
    <location>
        <begin position="148"/>
        <end position="223"/>
    </location>
</feature>
<dbReference type="AlphaFoldDB" id="A0A8J6B132"/>
<protein>
    <submittedName>
        <fullName evidence="2">Uncharacterized protein</fullName>
    </submittedName>
</protein>
<dbReference type="EMBL" id="JAHDYR010000040">
    <property type="protein sequence ID" value="KAG9392014.1"/>
    <property type="molecule type" value="Genomic_DNA"/>
</dbReference>
<dbReference type="Proteomes" id="UP000717585">
    <property type="component" value="Unassembled WGS sequence"/>
</dbReference>
<keyword evidence="3" id="KW-1185">Reference proteome</keyword>
<feature type="region of interest" description="Disordered" evidence="1">
    <location>
        <begin position="435"/>
        <end position="509"/>
    </location>
</feature>
<organism evidence="2 3">
    <name type="scientific">Carpediemonas membranifera</name>
    <dbReference type="NCBI Taxonomy" id="201153"/>
    <lineage>
        <taxon>Eukaryota</taxon>
        <taxon>Metamonada</taxon>
        <taxon>Carpediemonas-like organisms</taxon>
        <taxon>Carpediemonas</taxon>
    </lineage>
</organism>